<feature type="chain" id="PRO_5043429117" description="Transmembrane protein" evidence="2">
    <location>
        <begin position="27"/>
        <end position="84"/>
    </location>
</feature>
<organism evidence="3 4">
    <name type="scientific">Erythroxylum novogranatense</name>
    <dbReference type="NCBI Taxonomy" id="1862640"/>
    <lineage>
        <taxon>Eukaryota</taxon>
        <taxon>Viridiplantae</taxon>
        <taxon>Streptophyta</taxon>
        <taxon>Embryophyta</taxon>
        <taxon>Tracheophyta</taxon>
        <taxon>Spermatophyta</taxon>
        <taxon>Magnoliopsida</taxon>
        <taxon>eudicotyledons</taxon>
        <taxon>Gunneridae</taxon>
        <taxon>Pentapetalae</taxon>
        <taxon>rosids</taxon>
        <taxon>fabids</taxon>
        <taxon>Malpighiales</taxon>
        <taxon>Erythroxylaceae</taxon>
        <taxon>Erythroxylum</taxon>
    </lineage>
</organism>
<dbReference type="AlphaFoldDB" id="A0AAV8SU89"/>
<keyword evidence="2" id="KW-0732">Signal</keyword>
<evidence type="ECO:0000313" key="4">
    <source>
        <dbReference type="Proteomes" id="UP001159364"/>
    </source>
</evidence>
<feature type="region of interest" description="Disordered" evidence="1">
    <location>
        <begin position="60"/>
        <end position="84"/>
    </location>
</feature>
<gene>
    <name evidence="3" type="ORF">K2173_019212</name>
</gene>
<accession>A0AAV8SU89</accession>
<comment type="caution">
    <text evidence="3">The sequence shown here is derived from an EMBL/GenBank/DDBJ whole genome shotgun (WGS) entry which is preliminary data.</text>
</comment>
<sequence>MDADKVSVPLVLCLIPFMFIVSFSSSEVVLPTAASVQSTAETTRLYGMSIQLEGIIRGRKIRGDPSPTAPQCDASAPSCGHGHR</sequence>
<evidence type="ECO:0008006" key="5">
    <source>
        <dbReference type="Google" id="ProtNLM"/>
    </source>
</evidence>
<reference evidence="3 4" key="1">
    <citation type="submission" date="2021-09" db="EMBL/GenBank/DDBJ databases">
        <title>Genomic insights and catalytic innovation underlie evolution of tropane alkaloids biosynthesis.</title>
        <authorList>
            <person name="Wang Y.-J."/>
            <person name="Tian T."/>
            <person name="Huang J.-P."/>
            <person name="Huang S.-X."/>
        </authorList>
    </citation>
    <scope>NUCLEOTIDE SEQUENCE [LARGE SCALE GENOMIC DNA]</scope>
    <source>
        <strain evidence="3">KIB-2018</strain>
        <tissue evidence="3">Leaf</tissue>
    </source>
</reference>
<dbReference type="EMBL" id="JAIWQS010000009">
    <property type="protein sequence ID" value="KAJ8755414.1"/>
    <property type="molecule type" value="Genomic_DNA"/>
</dbReference>
<protein>
    <recommendedName>
        <fullName evidence="5">Transmembrane protein</fullName>
    </recommendedName>
</protein>
<feature type="signal peptide" evidence="2">
    <location>
        <begin position="1"/>
        <end position="26"/>
    </location>
</feature>
<evidence type="ECO:0000256" key="1">
    <source>
        <dbReference type="SAM" id="MobiDB-lite"/>
    </source>
</evidence>
<proteinExistence type="predicted"/>
<name>A0AAV8SU89_9ROSI</name>
<evidence type="ECO:0000313" key="3">
    <source>
        <dbReference type="EMBL" id="KAJ8755414.1"/>
    </source>
</evidence>
<dbReference type="Proteomes" id="UP001159364">
    <property type="component" value="Linkage Group LG09"/>
</dbReference>
<evidence type="ECO:0000256" key="2">
    <source>
        <dbReference type="SAM" id="SignalP"/>
    </source>
</evidence>
<keyword evidence="4" id="KW-1185">Reference proteome</keyword>